<protein>
    <recommendedName>
        <fullName evidence="2">Myb/SANT-like domain-containing protein</fullName>
    </recommendedName>
</protein>
<gene>
    <name evidence="3" type="ORF">BRADI_3g50635v3</name>
</gene>
<evidence type="ECO:0000313" key="3">
    <source>
        <dbReference type="EMBL" id="PNT69171.1"/>
    </source>
</evidence>
<dbReference type="InParanoid" id="A0A2K2D4G5"/>
<dbReference type="PANTHER" id="PTHR47072:SF1">
    <property type="entry name" value="OS09G0122200 PROTEIN"/>
    <property type="match status" value="1"/>
</dbReference>
<reference evidence="3 4" key="1">
    <citation type="journal article" date="2010" name="Nature">
        <title>Genome sequencing and analysis of the model grass Brachypodium distachyon.</title>
        <authorList>
            <consortium name="International Brachypodium Initiative"/>
        </authorList>
    </citation>
    <scope>NUCLEOTIDE SEQUENCE [LARGE SCALE GENOMIC DNA]</scope>
    <source>
        <strain evidence="3 4">Bd21</strain>
    </source>
</reference>
<accession>A0A2K2D4G5</accession>
<dbReference type="Gramene" id="PNT69171">
    <property type="protein sequence ID" value="PNT69171"/>
    <property type="gene ID" value="BRADI_3g50635v3"/>
</dbReference>
<proteinExistence type="predicted"/>
<dbReference type="EMBL" id="CM000882">
    <property type="protein sequence ID" value="PNT69171.1"/>
    <property type="molecule type" value="Genomic_DNA"/>
</dbReference>
<dbReference type="Pfam" id="PF12776">
    <property type="entry name" value="Myb_DNA-bind_3"/>
    <property type="match status" value="1"/>
</dbReference>
<evidence type="ECO:0000313" key="4">
    <source>
        <dbReference type="EnsemblPlants" id="PNT69171"/>
    </source>
</evidence>
<dbReference type="Proteomes" id="UP000008810">
    <property type="component" value="Chromosome 3"/>
</dbReference>
<evidence type="ECO:0000259" key="2">
    <source>
        <dbReference type="Pfam" id="PF12776"/>
    </source>
</evidence>
<reference evidence="4" key="3">
    <citation type="submission" date="2018-08" db="UniProtKB">
        <authorList>
            <consortium name="EnsemblPlants"/>
        </authorList>
    </citation>
    <scope>IDENTIFICATION</scope>
    <source>
        <strain evidence="4">cv. Bd21</strain>
    </source>
</reference>
<evidence type="ECO:0000256" key="1">
    <source>
        <dbReference type="SAM" id="MobiDB-lite"/>
    </source>
</evidence>
<name>A0A2K2D4G5_BRADI</name>
<feature type="compositionally biased region" description="Polar residues" evidence="1">
    <location>
        <begin position="253"/>
        <end position="268"/>
    </location>
</feature>
<dbReference type="EnsemblPlants" id="PNT69171">
    <property type="protein sequence ID" value="PNT69171"/>
    <property type="gene ID" value="BRADI_3g50635v3"/>
</dbReference>
<organism evidence="3">
    <name type="scientific">Brachypodium distachyon</name>
    <name type="common">Purple false brome</name>
    <name type="synonym">Trachynia distachya</name>
    <dbReference type="NCBI Taxonomy" id="15368"/>
    <lineage>
        <taxon>Eukaryota</taxon>
        <taxon>Viridiplantae</taxon>
        <taxon>Streptophyta</taxon>
        <taxon>Embryophyta</taxon>
        <taxon>Tracheophyta</taxon>
        <taxon>Spermatophyta</taxon>
        <taxon>Magnoliopsida</taxon>
        <taxon>Liliopsida</taxon>
        <taxon>Poales</taxon>
        <taxon>Poaceae</taxon>
        <taxon>BOP clade</taxon>
        <taxon>Pooideae</taxon>
        <taxon>Stipodae</taxon>
        <taxon>Brachypodieae</taxon>
        <taxon>Brachypodium</taxon>
    </lineage>
</organism>
<dbReference type="AlphaFoldDB" id="A0A2K2D4G5"/>
<feature type="region of interest" description="Disordered" evidence="1">
    <location>
        <begin position="253"/>
        <end position="293"/>
    </location>
</feature>
<dbReference type="PANTHER" id="PTHR47072">
    <property type="match status" value="1"/>
</dbReference>
<keyword evidence="5" id="KW-1185">Reference proteome</keyword>
<dbReference type="FunCoup" id="A0A2K2D4G5">
    <property type="interactions" value="13"/>
</dbReference>
<dbReference type="InterPro" id="IPR024752">
    <property type="entry name" value="Myb/SANT-like_dom"/>
</dbReference>
<feature type="domain" description="Myb/SANT-like" evidence="2">
    <location>
        <begin position="63"/>
        <end position="156"/>
    </location>
</feature>
<sequence length="341" mass="38956">MVHVWPMEFCAASCVSTSNANHRSYEQQGHRSQSQGLSDFEADRVTSQPSQQIGTVRPCPRATWSHQMKLFLIQLLKDHDVPGFRNQNAWSKEAWTSITSQLNTKFVVSFTVNQVKQKEQDLKKDYRSVKDLLAESGFGWDSVRMMVDAPADIWATFAARKNSKDALQWRDKSFPYYDELVPLYDGRHAEGRTRRGMDYYASRANNVVISVDEQPDAYQSPSPTLQGAGEYGMHFSIEEETEDFIADAAHRSSTPFQQMKSTPSSAQARTEKPNNRRAKKRKRSTAEPPEGFHERYLKLKQEEIDRFAAIEEKKASIEEKKAEDPYSINKCIITLEGLDGL</sequence>
<evidence type="ECO:0000313" key="5">
    <source>
        <dbReference type="Proteomes" id="UP000008810"/>
    </source>
</evidence>
<dbReference type="OrthoDB" id="683390at2759"/>
<reference evidence="3" key="2">
    <citation type="submission" date="2017-06" db="EMBL/GenBank/DDBJ databases">
        <title>WGS assembly of Brachypodium distachyon.</title>
        <authorList>
            <consortium name="The International Brachypodium Initiative"/>
            <person name="Lucas S."/>
            <person name="Harmon-Smith M."/>
            <person name="Lail K."/>
            <person name="Tice H."/>
            <person name="Grimwood J."/>
            <person name="Bruce D."/>
            <person name="Barry K."/>
            <person name="Shu S."/>
            <person name="Lindquist E."/>
            <person name="Wang M."/>
            <person name="Pitluck S."/>
            <person name="Vogel J.P."/>
            <person name="Garvin D.F."/>
            <person name="Mockler T.C."/>
            <person name="Schmutz J."/>
            <person name="Rokhsar D."/>
            <person name="Bevan M.W."/>
        </authorList>
    </citation>
    <scope>NUCLEOTIDE SEQUENCE</scope>
    <source>
        <strain evidence="3">Bd21</strain>
    </source>
</reference>